<evidence type="ECO:0000313" key="1">
    <source>
        <dbReference type="EMBL" id="KAH7989214.1"/>
    </source>
</evidence>
<evidence type="ECO:0000313" key="2">
    <source>
        <dbReference type="Proteomes" id="UP000827872"/>
    </source>
</evidence>
<dbReference type="EMBL" id="CM037627">
    <property type="protein sequence ID" value="KAH7989214.1"/>
    <property type="molecule type" value="Genomic_DNA"/>
</dbReference>
<name>A0ACB8EA45_9SAUR</name>
<dbReference type="Proteomes" id="UP000827872">
    <property type="component" value="Linkage Group LG14"/>
</dbReference>
<reference evidence="1" key="1">
    <citation type="submission" date="2021-08" db="EMBL/GenBank/DDBJ databases">
        <title>The first chromosome-level gecko genome reveals the dynamic sex chromosomes of Neotropical dwarf geckos (Sphaerodactylidae: Sphaerodactylus).</title>
        <authorList>
            <person name="Pinto B.J."/>
            <person name="Keating S.E."/>
            <person name="Gamble T."/>
        </authorList>
    </citation>
    <scope>NUCLEOTIDE SEQUENCE</scope>
    <source>
        <strain evidence="1">TG3544</strain>
    </source>
</reference>
<accession>A0ACB8EA45</accession>
<proteinExistence type="predicted"/>
<keyword evidence="2" id="KW-1185">Reference proteome</keyword>
<organism evidence="1 2">
    <name type="scientific">Sphaerodactylus townsendi</name>
    <dbReference type="NCBI Taxonomy" id="933632"/>
    <lineage>
        <taxon>Eukaryota</taxon>
        <taxon>Metazoa</taxon>
        <taxon>Chordata</taxon>
        <taxon>Craniata</taxon>
        <taxon>Vertebrata</taxon>
        <taxon>Euteleostomi</taxon>
        <taxon>Lepidosauria</taxon>
        <taxon>Squamata</taxon>
        <taxon>Bifurcata</taxon>
        <taxon>Gekkota</taxon>
        <taxon>Sphaerodactylidae</taxon>
        <taxon>Sphaerodactylus</taxon>
    </lineage>
</organism>
<sequence>MHAAHLTFHRKRSTCGKAALFESDPGRPEIPLNQLSLPVVMTASSHSDSVVVLFGATAGAYGAKLGSDERELILLVWQVVDLHSKKVGTLHKCLVKADNLELSDQCQEVTGLTPEGLSKAEPLDQVLQQDLPYSVATLCQQ</sequence>
<protein>
    <submittedName>
        <fullName evidence="1">Epithelial splicing regulatory protein 2</fullName>
    </submittedName>
</protein>
<gene>
    <name evidence="1" type="primary">ESRP2_2</name>
    <name evidence="1" type="ORF">K3G42_004482</name>
</gene>
<comment type="caution">
    <text evidence="1">The sequence shown here is derived from an EMBL/GenBank/DDBJ whole genome shotgun (WGS) entry which is preliminary data.</text>
</comment>